<feature type="transmembrane region" description="Helical" evidence="1">
    <location>
        <begin position="50"/>
        <end position="72"/>
    </location>
</feature>
<evidence type="ECO:0000313" key="3">
    <source>
        <dbReference type="EMBL" id="KXH81565.1"/>
    </source>
</evidence>
<keyword evidence="3" id="KW-0645">Protease</keyword>
<dbReference type="InterPro" id="IPR014782">
    <property type="entry name" value="Peptidase_M1_dom"/>
</dbReference>
<name>A0A135W9H3_9FLAO</name>
<evidence type="ECO:0000313" key="4">
    <source>
        <dbReference type="Proteomes" id="UP000070513"/>
    </source>
</evidence>
<keyword evidence="3" id="KW-0031">Aminopeptidase</keyword>
<feature type="transmembrane region" description="Helical" evidence="1">
    <location>
        <begin position="443"/>
        <end position="468"/>
    </location>
</feature>
<accession>A0A135W9H3</accession>
<dbReference type="GO" id="GO:0008237">
    <property type="term" value="F:metallopeptidase activity"/>
    <property type="evidence" value="ECO:0007669"/>
    <property type="project" value="InterPro"/>
</dbReference>
<dbReference type="EMBL" id="LPUR01000016">
    <property type="protein sequence ID" value="KXH81565.1"/>
    <property type="molecule type" value="Genomic_DNA"/>
</dbReference>
<dbReference type="GO" id="GO:0008270">
    <property type="term" value="F:zinc ion binding"/>
    <property type="evidence" value="ECO:0007669"/>
    <property type="project" value="InterPro"/>
</dbReference>
<feature type="transmembrane region" description="Helical" evidence="1">
    <location>
        <begin position="317"/>
        <end position="337"/>
    </location>
</feature>
<comment type="caution">
    <text evidence="3">The sequence shown here is derived from an EMBL/GenBank/DDBJ whole genome shotgun (WGS) entry which is preliminary data.</text>
</comment>
<organism evidence="3 4">
    <name type="scientific">Chryseobacterium kwangjuense</name>
    <dbReference type="NCBI Taxonomy" id="267125"/>
    <lineage>
        <taxon>Bacteria</taxon>
        <taxon>Pseudomonadati</taxon>
        <taxon>Bacteroidota</taxon>
        <taxon>Flavobacteriia</taxon>
        <taxon>Flavobacteriales</taxon>
        <taxon>Weeksellaceae</taxon>
        <taxon>Chryseobacterium group</taxon>
        <taxon>Chryseobacterium</taxon>
    </lineage>
</organism>
<feature type="transmembrane region" description="Helical" evidence="1">
    <location>
        <begin position="518"/>
        <end position="542"/>
    </location>
</feature>
<feature type="transmembrane region" description="Helical" evidence="1">
    <location>
        <begin position="245"/>
        <end position="268"/>
    </location>
</feature>
<keyword evidence="1" id="KW-0812">Transmembrane</keyword>
<keyword evidence="3" id="KW-0378">Hydrolase</keyword>
<feature type="transmembrane region" description="Helical" evidence="1">
    <location>
        <begin position="407"/>
        <end position="431"/>
    </location>
</feature>
<feature type="transmembrane region" description="Helical" evidence="1">
    <location>
        <begin position="475"/>
        <end position="498"/>
    </location>
</feature>
<feature type="transmembrane region" description="Helical" evidence="1">
    <location>
        <begin position="16"/>
        <end position="38"/>
    </location>
</feature>
<feature type="transmembrane region" description="Helical" evidence="1">
    <location>
        <begin position="369"/>
        <end position="386"/>
    </location>
</feature>
<dbReference type="GO" id="GO:0004177">
    <property type="term" value="F:aminopeptidase activity"/>
    <property type="evidence" value="ECO:0007669"/>
    <property type="project" value="UniProtKB-KW"/>
</dbReference>
<dbReference type="RefSeq" id="WP_062652740.1">
    <property type="nucleotide sequence ID" value="NZ_LPUR01000016.1"/>
</dbReference>
<protein>
    <submittedName>
        <fullName evidence="3">Aminopeptidase</fullName>
    </submittedName>
</protein>
<feature type="transmembrane region" description="Helical" evidence="1">
    <location>
        <begin position="554"/>
        <end position="574"/>
    </location>
</feature>
<feature type="domain" description="Peptidase M1 membrane alanine aminopeptidase" evidence="2">
    <location>
        <begin position="842"/>
        <end position="1037"/>
    </location>
</feature>
<feature type="transmembrane region" description="Helical" evidence="1">
    <location>
        <begin position="102"/>
        <end position="122"/>
    </location>
</feature>
<feature type="transmembrane region" description="Helical" evidence="1">
    <location>
        <begin position="142"/>
        <end position="164"/>
    </location>
</feature>
<dbReference type="OrthoDB" id="100605at2"/>
<gene>
    <name evidence="3" type="ORF">AU378_17890</name>
</gene>
<evidence type="ECO:0000256" key="1">
    <source>
        <dbReference type="SAM" id="Phobius"/>
    </source>
</evidence>
<feature type="transmembrane region" description="Helical" evidence="1">
    <location>
        <begin position="171"/>
        <end position="191"/>
    </location>
</feature>
<dbReference type="AlphaFoldDB" id="A0A135W9H3"/>
<dbReference type="Pfam" id="PF01433">
    <property type="entry name" value="Peptidase_M1"/>
    <property type="match status" value="1"/>
</dbReference>
<dbReference type="InterPro" id="IPR027268">
    <property type="entry name" value="Peptidase_M4/M1_CTD_sf"/>
</dbReference>
<dbReference type="Gene3D" id="1.10.390.10">
    <property type="entry name" value="Neutral Protease Domain 2"/>
    <property type="match status" value="1"/>
</dbReference>
<proteinExistence type="predicted"/>
<evidence type="ECO:0000259" key="2">
    <source>
        <dbReference type="Pfam" id="PF01433"/>
    </source>
</evidence>
<reference evidence="4" key="1">
    <citation type="submission" date="2015-12" db="EMBL/GenBank/DDBJ databases">
        <title>Genome sequence of a biocontrol rhizobacterium Chryseobacterium kwangjuense strain KJ1R5 isolated from pepper (Capsicum annuum L.).</title>
        <authorList>
            <person name="Jeong J.-J."/>
            <person name="Park H."/>
            <person name="Mannaa M."/>
            <person name="Sang M.K."/>
            <person name="Choi I.-G."/>
            <person name="Kim K.D."/>
        </authorList>
    </citation>
    <scope>NUCLEOTIDE SEQUENCE [LARGE SCALE GENOMIC DNA]</scope>
    <source>
        <strain evidence="4">KJ1R5</strain>
    </source>
</reference>
<dbReference type="SUPFAM" id="SSF55486">
    <property type="entry name" value="Metalloproteases ('zincins'), catalytic domain"/>
    <property type="match status" value="1"/>
</dbReference>
<keyword evidence="1" id="KW-0472">Membrane</keyword>
<reference evidence="3 4" key="2">
    <citation type="journal article" date="2016" name="Genome Announc.">
        <title>Draft Genome Sequence of a Biocontrol Rhizobacterium, Chryseobacterium kwangjuense Strain KJ1R5, Isolated from Pepper (Capsicum annuum).</title>
        <authorList>
            <person name="Jeong J.J."/>
            <person name="Park H."/>
            <person name="Park B.H."/>
            <person name="Mannaa M."/>
            <person name="Sang M.K."/>
            <person name="Choi I.G."/>
            <person name="Kim K.D."/>
        </authorList>
    </citation>
    <scope>NUCLEOTIDE SEQUENCE [LARGE SCALE GENOMIC DNA]</scope>
    <source>
        <strain evidence="3 4">KJ1R5</strain>
    </source>
</reference>
<sequence length="1055" mass="120318">MNAIFSFEAGRISKHWPAYLIAILLVSAGIFCGSQFNLNTGDGIFLNSPYSIGFMTGMLSLSIIFIAVIYAVQLLFKDQDSKFDLVLFSFPFNKWTYLSGKFSIYFLQTFLSFSFLMLGFLIGQMMRTGSEMQPYFNLGHYLYPMLIFGLINSFLVCSFLFFVSLISRKKLLVVVGGLLLYVLYMVVMVFSNSPFMAGGLPQSIETQQISAILDPFGLSSYFFEARVFSVQQKNTLLVPFTGYLLINRVIFLIASALFLLLTYTLFSFSNTSKKKIRKTFFENETQKASALNYTVSQSDFGGKNSYRATLSFAKVDLLYLFKSISIPAVSILLLFFVGMEMYAEIEKGIRLPQKYAGSGLMATTISENFPLFGFLLVTYFINDLYWRSRSSGFSLIENTTFFSKTKLTGHFVSISILLIIFTGILIMEGILFQAAYQYFYIDWKAYLCVFIFNTFPLILFSGLILLINDNIRNKFIALGVSVLAVFLLTGAASAKILPYPALRIFSDFTGSYSDFNGYGIYVSAFMQRLLLGTGIIFFLWMISQMIKTRKRNMFSMISCLILLVSGIIAATFFMKGYIPKNEEQTIAEAIQYEKNFKKYEHLPQPEISEVTTEIKLYPSENSYEITGKYILTNFTDQPIDKILVNFNPDLKIESASLQSGPETVKINKNVSEIALKQPLKPNGTAYLNFKISYKWYAVNGHQSFNATIENGSFMRISRYYPVIGYQPGEEIQDEKIRKDNRLPKLAALKKPEAPETIENDFINLNMTVSTEGSQTAIGTGDLIKKWTQPGRNYFQYQAERIPFRFAVSSADYEVKSVIYKGIPVNVFYHKKHFENVDHLLENAKITLDYCIHNFGKYPFKTVNFAEISSFTRGFAATAYPSAVFMPEDMVFHVNIHADKEQDVINELAGHELSHLWWGNSQIDPDDREGAVMLTETLAMYTEMMLYKKMHEQEKMMDRIKMHQQIYENEKGLSENVPIYRATGDAPHIAYSKGAVAMVKLSELIGEEKVNAALKNFLQNNPYPKKPSSMDLLREFYRFCPDDTTRKKVDVLFKTL</sequence>
<dbReference type="Proteomes" id="UP000070513">
    <property type="component" value="Unassembled WGS sequence"/>
</dbReference>
<keyword evidence="1" id="KW-1133">Transmembrane helix</keyword>